<dbReference type="SUPFAM" id="SSF48452">
    <property type="entry name" value="TPR-like"/>
    <property type="match status" value="2"/>
</dbReference>
<dbReference type="Proteomes" id="UP000521943">
    <property type="component" value="Unassembled WGS sequence"/>
</dbReference>
<evidence type="ECO:0000259" key="1">
    <source>
        <dbReference type="Pfam" id="PF12770"/>
    </source>
</evidence>
<dbReference type="EMBL" id="JACGCI010000045">
    <property type="protein sequence ID" value="KAF6752318.1"/>
    <property type="molecule type" value="Genomic_DNA"/>
</dbReference>
<dbReference type="InterPro" id="IPR024983">
    <property type="entry name" value="CHAT_dom"/>
</dbReference>
<dbReference type="AlphaFoldDB" id="A0A8H6HUY1"/>
<dbReference type="PANTHER" id="PTHR19959:SF119">
    <property type="entry name" value="FUNGAL LIPASE-LIKE DOMAIN-CONTAINING PROTEIN"/>
    <property type="match status" value="1"/>
</dbReference>
<dbReference type="PANTHER" id="PTHR19959">
    <property type="entry name" value="KINESIN LIGHT CHAIN"/>
    <property type="match status" value="1"/>
</dbReference>
<protein>
    <submittedName>
        <fullName evidence="2">TPR-like protein</fullName>
    </submittedName>
</protein>
<reference evidence="2 3" key="1">
    <citation type="submission" date="2020-07" db="EMBL/GenBank/DDBJ databases">
        <title>Comparative genomics of pyrophilous fungi reveals a link between fire events and developmental genes.</title>
        <authorList>
            <consortium name="DOE Joint Genome Institute"/>
            <person name="Steindorff A.S."/>
            <person name="Carver A."/>
            <person name="Calhoun S."/>
            <person name="Stillman K."/>
            <person name="Liu H."/>
            <person name="Lipzen A."/>
            <person name="Pangilinan J."/>
            <person name="Labutti K."/>
            <person name="Bruns T.D."/>
            <person name="Grigoriev I.V."/>
        </authorList>
    </citation>
    <scope>NUCLEOTIDE SEQUENCE [LARGE SCALE GENOMIC DNA]</scope>
    <source>
        <strain evidence="2 3">CBS 144469</strain>
    </source>
</reference>
<dbReference type="Gene3D" id="1.25.40.10">
    <property type="entry name" value="Tetratricopeptide repeat domain"/>
    <property type="match status" value="3"/>
</dbReference>
<organism evidence="2 3">
    <name type="scientific">Ephemerocybe angulata</name>
    <dbReference type="NCBI Taxonomy" id="980116"/>
    <lineage>
        <taxon>Eukaryota</taxon>
        <taxon>Fungi</taxon>
        <taxon>Dikarya</taxon>
        <taxon>Basidiomycota</taxon>
        <taxon>Agaricomycotina</taxon>
        <taxon>Agaricomycetes</taxon>
        <taxon>Agaricomycetidae</taxon>
        <taxon>Agaricales</taxon>
        <taxon>Agaricineae</taxon>
        <taxon>Psathyrellaceae</taxon>
        <taxon>Ephemerocybe</taxon>
    </lineage>
</organism>
<dbReference type="Pfam" id="PF12770">
    <property type="entry name" value="CHAT"/>
    <property type="match status" value="1"/>
</dbReference>
<dbReference type="OrthoDB" id="9991317at2759"/>
<gene>
    <name evidence="2" type="ORF">DFP72DRAFT_991120</name>
</gene>
<feature type="domain" description="CHAT" evidence="1">
    <location>
        <begin position="775"/>
        <end position="1070"/>
    </location>
</feature>
<proteinExistence type="predicted"/>
<evidence type="ECO:0000313" key="2">
    <source>
        <dbReference type="EMBL" id="KAF6752318.1"/>
    </source>
</evidence>
<name>A0A8H6HUY1_9AGAR</name>
<sequence>MYQFPVEGHGMGMVLTGVALYDKFQRTGDLDDITKSISKLRKSVEITPEGHESMAHRLRVLVHSLESRFDVTGDLRDLVEAISVQRKAVELNPDGDADIAMWFHKLGFSLKSLFRRTGDLHALTEAISMHRKAVELTPEGHADIHSWLDLLGFSLVPLLLNTLGSSLESLFQRTGDLNNLNEAISLRRKALELTPEDHADMPSLFQRTGNLTNLTVELTPEDHANMPLQLNFLCSSLESLFQRTGDLNNLNEAISLKRKALELTPQDHADMPMRLSNLGSSLKSLFERTGDLTNLNEAISLKRRALELTPEESADMPLQLNFLGSSLQSLFQRTGDLNNLAEAISIKRKALELTPEGHADMPIRLNNLGSSLLSRFAISIQRKAVELIAEGHASIATWLNNLGYYLELLFERTGDLNNLTEAISAQRKAVALTGEGDVDMPIWLNNLSRTGNLHDLLEAISNQRKAVELTPDGHANMPGFLNNLGSLLESLFKEAISINRKAVEITPNGHAGMPIRLSNLGCSLTSLFECSGDLDNLTEAISKQRKAVKLTSDGHVDMPIWLNNLGSFLENRYTQLRNSSGIPLQAASAALTLDRVDKALEWLEQGRVFFMQVSKGLEAAGSSTRSSWTNMSLSEKSTLAEQARDNLNLARQWENLLEEVRAIPRFESFLKPVPWTTLLQHLPASGPVIIINVDTRRCDAIALLAGQDQPLHIPLPDFSLELCNQYREGLTARLQSFHPRYRGGLAMPASDLESGRGIRPVLLSGKNGETVIQTVLRGLWEKIVQPIFQTLELVVEKSPETTLQRIWWCPTGPLSFLPIHAAGIYGKTGSKSVLDYVISSYIPTVTALTDRVKNSQSIDKEATGLFMTSQPKVDGASHIPGTTTEVRSIYEVVTAGGVRAEKREGAAISAAECLDIMEKYSIVHLACHGSQNAEDPLKSRFLFHDASLELGAIVQRSLKNADLAFLSACETSTGVDLLPDEAVHLAAGMLAAGYQRVVATMWSIGDRDAPAVAKDFYQYLLDHRELTSEAGLDGRFSAHALHHATKQLRLRLDDNSDQSLLTWIPYVHFGY</sequence>
<accession>A0A8H6HUY1</accession>
<dbReference type="InterPro" id="IPR011990">
    <property type="entry name" value="TPR-like_helical_dom_sf"/>
</dbReference>
<evidence type="ECO:0000313" key="3">
    <source>
        <dbReference type="Proteomes" id="UP000521943"/>
    </source>
</evidence>
<comment type="caution">
    <text evidence="2">The sequence shown here is derived from an EMBL/GenBank/DDBJ whole genome shotgun (WGS) entry which is preliminary data.</text>
</comment>
<keyword evidence="3" id="KW-1185">Reference proteome</keyword>